<evidence type="ECO:0000256" key="1">
    <source>
        <dbReference type="SAM" id="MobiDB-lite"/>
    </source>
</evidence>
<keyword evidence="2" id="KW-0472">Membrane</keyword>
<feature type="region of interest" description="Disordered" evidence="1">
    <location>
        <begin position="314"/>
        <end position="343"/>
    </location>
</feature>
<evidence type="ECO:0000256" key="2">
    <source>
        <dbReference type="SAM" id="Phobius"/>
    </source>
</evidence>
<evidence type="ECO:0000313" key="3">
    <source>
        <dbReference type="EnsemblMetazoa" id="G30470.1:cds"/>
    </source>
</evidence>
<dbReference type="AlphaFoldDB" id="A0A8W8M0P5"/>
<name>A0A8W8M0P5_MAGGI</name>
<feature type="transmembrane region" description="Helical" evidence="2">
    <location>
        <begin position="151"/>
        <end position="172"/>
    </location>
</feature>
<sequence length="387" mass="43656">MAPNVPFAILYILGEIWYKNTHGSQCVIPVENEYKNRTMDIQNLSKILNVSQWTYCEANNLSQNTQCGIDQTSLLTKTFELCFLTMCFDVKCSCVDAKKDTCSLNTTADGNTRLRTGETTLNCMIFNTRINETKNGQEKQNDVQKREYRPLAVAFILGTVFGCVIFIFPILFCRNRQSKKQTDSLENIQLYSKFVGETSAYSEISESNQNGQELADDVGANTGEYMEPISKNTILQKALTSLADQEENRENNAYFTLTLDRRQADGDGYNHLKPNTGRLPTSPVNQEHDSLYHTMAGAESEIAQVDNEPAENPAILEKDTDDGCITQRPDVESKSVQGESLQDERPYSVCIHVRDITGNDDPDSEMQERNENTNTDDAYFVLEKQIV</sequence>
<keyword evidence="2" id="KW-1133">Transmembrane helix</keyword>
<keyword evidence="2" id="KW-0812">Transmembrane</keyword>
<accession>A0A8W8M0P5</accession>
<proteinExistence type="predicted"/>
<keyword evidence="4" id="KW-1185">Reference proteome</keyword>
<organism evidence="3 4">
    <name type="scientific">Magallana gigas</name>
    <name type="common">Pacific oyster</name>
    <name type="synonym">Crassostrea gigas</name>
    <dbReference type="NCBI Taxonomy" id="29159"/>
    <lineage>
        <taxon>Eukaryota</taxon>
        <taxon>Metazoa</taxon>
        <taxon>Spiralia</taxon>
        <taxon>Lophotrochozoa</taxon>
        <taxon>Mollusca</taxon>
        <taxon>Bivalvia</taxon>
        <taxon>Autobranchia</taxon>
        <taxon>Pteriomorphia</taxon>
        <taxon>Ostreida</taxon>
        <taxon>Ostreoidea</taxon>
        <taxon>Ostreidae</taxon>
        <taxon>Magallana</taxon>
    </lineage>
</organism>
<dbReference type="EnsemblMetazoa" id="G30470.2">
    <property type="protein sequence ID" value="G30470.2:cds"/>
    <property type="gene ID" value="G30470"/>
</dbReference>
<evidence type="ECO:0000313" key="4">
    <source>
        <dbReference type="Proteomes" id="UP000005408"/>
    </source>
</evidence>
<protein>
    <submittedName>
        <fullName evidence="3">Uncharacterized protein</fullName>
    </submittedName>
</protein>
<reference evidence="3" key="1">
    <citation type="submission" date="2022-08" db="UniProtKB">
        <authorList>
            <consortium name="EnsemblMetazoa"/>
        </authorList>
    </citation>
    <scope>IDENTIFICATION</scope>
    <source>
        <strain evidence="3">05x7-T-G4-1.051#20</strain>
    </source>
</reference>
<dbReference type="EnsemblMetazoa" id="G30470.1">
    <property type="protein sequence ID" value="G30470.1:cds"/>
    <property type="gene ID" value="G30470"/>
</dbReference>
<dbReference type="Proteomes" id="UP000005408">
    <property type="component" value="Unassembled WGS sequence"/>
</dbReference>